<protein>
    <submittedName>
        <fullName evidence="1">Uncharacterized protein</fullName>
    </submittedName>
</protein>
<dbReference type="AlphaFoldDB" id="A0A7U2RAJ3"/>
<evidence type="ECO:0000313" key="1">
    <source>
        <dbReference type="EMBL" id="QRE03527.1"/>
    </source>
</evidence>
<reference evidence="1 2" key="1">
    <citation type="submission" date="2020-07" db="EMBL/GenBank/DDBJ databases">
        <title>Genomic characterization of Flavobacterium psychrophilum strains.</title>
        <authorList>
            <person name="Castillo D."/>
            <person name="Jorgensen J."/>
            <person name="Middelboe M."/>
        </authorList>
    </citation>
    <scope>NUCLEOTIDE SEQUENCE [LARGE SCALE GENOMIC DNA]</scope>
    <source>
        <strain evidence="1 2">FPS-R7</strain>
    </source>
</reference>
<name>A0A7U2RAJ3_FLAPS</name>
<dbReference type="Proteomes" id="UP000596329">
    <property type="component" value="Chromosome"/>
</dbReference>
<dbReference type="RefSeq" id="WP_203095836.1">
    <property type="nucleotide sequence ID" value="NZ_CP059075.1"/>
</dbReference>
<evidence type="ECO:0000313" key="2">
    <source>
        <dbReference type="Proteomes" id="UP000596329"/>
    </source>
</evidence>
<sequence length="71" mass="8081">MYLEVKNTITKLQIESNNSCGTTLLNLVSIIKISQTEIIPILNLLHKEKHISVRKGINGNLIFLKTYDKNN</sequence>
<gene>
    <name evidence="1" type="ORF">H0H26_11645</name>
</gene>
<organism evidence="1 2">
    <name type="scientific">Flavobacterium psychrophilum</name>
    <dbReference type="NCBI Taxonomy" id="96345"/>
    <lineage>
        <taxon>Bacteria</taxon>
        <taxon>Pseudomonadati</taxon>
        <taxon>Bacteroidota</taxon>
        <taxon>Flavobacteriia</taxon>
        <taxon>Flavobacteriales</taxon>
        <taxon>Flavobacteriaceae</taxon>
        <taxon>Flavobacterium</taxon>
    </lineage>
</organism>
<proteinExistence type="predicted"/>
<dbReference type="EMBL" id="CP059075">
    <property type="protein sequence ID" value="QRE03527.1"/>
    <property type="molecule type" value="Genomic_DNA"/>
</dbReference>
<accession>A0A7U2RAJ3</accession>